<gene>
    <name evidence="2" type="ORF">CLV98_10283</name>
</gene>
<proteinExistence type="predicted"/>
<dbReference type="NCBIfam" id="TIGR00847">
    <property type="entry name" value="ccoS"/>
    <property type="match status" value="1"/>
</dbReference>
<name>A0A316AP27_9BACT</name>
<feature type="transmembrane region" description="Helical" evidence="1">
    <location>
        <begin position="6"/>
        <end position="26"/>
    </location>
</feature>
<dbReference type="PANTHER" id="PTHR41532">
    <property type="entry name" value="FIXS PROTEIN"/>
    <property type="match status" value="1"/>
</dbReference>
<dbReference type="PANTHER" id="PTHR41532:SF1">
    <property type="entry name" value="FIXS PROTEIN"/>
    <property type="match status" value="1"/>
</dbReference>
<keyword evidence="1" id="KW-1133">Transmembrane helix</keyword>
<organism evidence="2 3">
    <name type="scientific">Dyadobacter jejuensis</name>
    <dbReference type="NCBI Taxonomy" id="1082580"/>
    <lineage>
        <taxon>Bacteria</taxon>
        <taxon>Pseudomonadati</taxon>
        <taxon>Bacteroidota</taxon>
        <taxon>Cytophagia</taxon>
        <taxon>Cytophagales</taxon>
        <taxon>Spirosomataceae</taxon>
        <taxon>Dyadobacter</taxon>
    </lineage>
</organism>
<dbReference type="InterPro" id="IPR004714">
    <property type="entry name" value="Cyt_oxidase_maturation_cbb3"/>
</dbReference>
<dbReference type="RefSeq" id="WP_109673154.1">
    <property type="nucleotide sequence ID" value="NZ_QGDT01000002.1"/>
</dbReference>
<keyword evidence="1" id="KW-0472">Membrane</keyword>
<protein>
    <submittedName>
        <fullName evidence="2">Cbb3-type cytochrome oxidase maturation protein</fullName>
    </submittedName>
</protein>
<evidence type="ECO:0000256" key="1">
    <source>
        <dbReference type="SAM" id="Phobius"/>
    </source>
</evidence>
<evidence type="ECO:0000313" key="2">
    <source>
        <dbReference type="EMBL" id="PWJ59251.1"/>
    </source>
</evidence>
<dbReference type="Pfam" id="PF03597">
    <property type="entry name" value="FixS"/>
    <property type="match status" value="1"/>
</dbReference>
<dbReference type="AlphaFoldDB" id="A0A316AP27"/>
<keyword evidence="3" id="KW-1185">Reference proteome</keyword>
<accession>A0A316AP27</accession>
<comment type="caution">
    <text evidence="2">The sequence shown here is derived from an EMBL/GenBank/DDBJ whole genome shotgun (WGS) entry which is preliminary data.</text>
</comment>
<sequence length="48" mass="5425">MSALYILILVSLVVALGFLGAFIWSVRKGHFDDDYTPAIRILLDEDEK</sequence>
<evidence type="ECO:0000313" key="3">
    <source>
        <dbReference type="Proteomes" id="UP000245880"/>
    </source>
</evidence>
<keyword evidence="1" id="KW-0812">Transmembrane</keyword>
<dbReference type="Proteomes" id="UP000245880">
    <property type="component" value="Unassembled WGS sequence"/>
</dbReference>
<reference evidence="2 3" key="1">
    <citation type="submission" date="2018-03" db="EMBL/GenBank/DDBJ databases">
        <title>Genomic Encyclopedia of Archaeal and Bacterial Type Strains, Phase II (KMG-II): from individual species to whole genera.</title>
        <authorList>
            <person name="Goeker M."/>
        </authorList>
    </citation>
    <scope>NUCLEOTIDE SEQUENCE [LARGE SCALE GENOMIC DNA]</scope>
    <source>
        <strain evidence="2 3">DSM 100346</strain>
    </source>
</reference>
<dbReference type="EMBL" id="QGDT01000002">
    <property type="protein sequence ID" value="PWJ59251.1"/>
    <property type="molecule type" value="Genomic_DNA"/>
</dbReference>
<dbReference type="OrthoDB" id="9802763at2"/>